<dbReference type="RefSeq" id="WP_100415250.1">
    <property type="nucleotide sequence ID" value="NZ_PGEZ01000002.1"/>
</dbReference>
<dbReference type="Proteomes" id="UP000230842">
    <property type="component" value="Unassembled WGS sequence"/>
</dbReference>
<gene>
    <name evidence="1" type="ORF">CLV56_3162</name>
</gene>
<reference evidence="1 2" key="1">
    <citation type="submission" date="2017-11" db="EMBL/GenBank/DDBJ databases">
        <title>Genomic Encyclopedia of Archaeal and Bacterial Type Strains, Phase II (KMG-II): From Individual Species to Whole Genera.</title>
        <authorList>
            <person name="Goeker M."/>
        </authorList>
    </citation>
    <scope>NUCLEOTIDE SEQUENCE [LARGE SCALE GENOMIC DNA]</scope>
    <source>
        <strain evidence="1 2">DSM 27763</strain>
    </source>
</reference>
<keyword evidence="2" id="KW-1185">Reference proteome</keyword>
<dbReference type="AlphaFoldDB" id="A0A2M9B6T7"/>
<accession>A0A2M9B6T7</accession>
<dbReference type="OrthoDB" id="3928741at2"/>
<dbReference type="InterPro" id="IPR029016">
    <property type="entry name" value="GAF-like_dom_sf"/>
</dbReference>
<dbReference type="Gene3D" id="3.30.450.40">
    <property type="match status" value="1"/>
</dbReference>
<evidence type="ECO:0000313" key="1">
    <source>
        <dbReference type="EMBL" id="PJJ53671.1"/>
    </source>
</evidence>
<sequence length="440" mass="46653">MAPLDTTIGPATGLDDVRRMHRVRASVLAGRRPEAAPRPLVQASWRRMRSLGVSADGTAANDPLDAYQLEDARHTSALGPMLDRLRTHLRGALEDANMLMVVADTEDRVLWRDGPSVVKRQADALGFVPGSSWSEATVGTNAIGTCSVEQTPVHIHAAEHFAETHTVWTCNAAPLTDPVTGQHLGVVNISARSPIPNPLALTQVALAASLAENELRVAHHERMHRLRNLAAPLLARVDGPALAVTQDGVCAAVSSMAEPGRIELPKDMTPGELLLPNLGHAIAEALPGGWLLRLDDTGTEDTAPTALHLDLSVHPATVEVAGPSSSWKQVLSPRHAEIIVALVRHPEGRTASALADDLFADAARTVTVRAEMSRLRRTLGPVLATMPYRFADHVSVRLTLPDDPSALLPVSSAPAVAALRTDLAGGDAPAAAPGGRHRAY</sequence>
<organism evidence="1 2">
    <name type="scientific">Mumia flava</name>
    <dbReference type="NCBI Taxonomy" id="1348852"/>
    <lineage>
        <taxon>Bacteria</taxon>
        <taxon>Bacillati</taxon>
        <taxon>Actinomycetota</taxon>
        <taxon>Actinomycetes</taxon>
        <taxon>Propionibacteriales</taxon>
        <taxon>Nocardioidaceae</taxon>
        <taxon>Mumia</taxon>
    </lineage>
</organism>
<evidence type="ECO:0000313" key="2">
    <source>
        <dbReference type="Proteomes" id="UP000230842"/>
    </source>
</evidence>
<name>A0A2M9B6T7_9ACTN</name>
<comment type="caution">
    <text evidence="1">The sequence shown here is derived from an EMBL/GenBank/DDBJ whole genome shotgun (WGS) entry which is preliminary data.</text>
</comment>
<dbReference type="EMBL" id="PGEZ01000002">
    <property type="protein sequence ID" value="PJJ53671.1"/>
    <property type="molecule type" value="Genomic_DNA"/>
</dbReference>
<protein>
    <submittedName>
        <fullName evidence="1">GAF domain-containing protein</fullName>
    </submittedName>
</protein>
<proteinExistence type="predicted"/>